<organism evidence="3 4">
    <name type="scientific">Pseudomonas frederiksbergensis</name>
    <dbReference type="NCBI Taxonomy" id="104087"/>
    <lineage>
        <taxon>Bacteria</taxon>
        <taxon>Pseudomonadati</taxon>
        <taxon>Pseudomonadota</taxon>
        <taxon>Gammaproteobacteria</taxon>
        <taxon>Pseudomonadales</taxon>
        <taxon>Pseudomonadaceae</taxon>
        <taxon>Pseudomonas</taxon>
    </lineage>
</organism>
<keyword evidence="2" id="KW-0472">Membrane</keyword>
<gene>
    <name evidence="3" type="ORF">BK665_29945</name>
</gene>
<dbReference type="AlphaFoldDB" id="A0A423K1J6"/>
<dbReference type="Proteomes" id="UP000283627">
    <property type="component" value="Unassembled WGS sequence"/>
</dbReference>
<feature type="transmembrane region" description="Helical" evidence="2">
    <location>
        <begin position="171"/>
        <end position="196"/>
    </location>
</feature>
<feature type="compositionally biased region" description="Acidic residues" evidence="1">
    <location>
        <begin position="294"/>
        <end position="305"/>
    </location>
</feature>
<feature type="transmembrane region" description="Helical" evidence="2">
    <location>
        <begin position="250"/>
        <end position="274"/>
    </location>
</feature>
<feature type="transmembrane region" description="Helical" evidence="2">
    <location>
        <begin position="208"/>
        <end position="230"/>
    </location>
</feature>
<proteinExistence type="predicted"/>
<dbReference type="PANTHER" id="PTHR34980">
    <property type="entry name" value="INNER MEMBRANE PROTEIN-RELATED-RELATED"/>
    <property type="match status" value="1"/>
</dbReference>
<dbReference type="STRING" id="104087.PFAS1_14115"/>
<dbReference type="RefSeq" id="WP_123410510.1">
    <property type="nucleotide sequence ID" value="NZ_MOBP01000027.1"/>
</dbReference>
<accession>A0A423K1J6</accession>
<dbReference type="Pfam" id="PF05656">
    <property type="entry name" value="DUF805"/>
    <property type="match status" value="1"/>
</dbReference>
<name>A0A423K1J6_9PSED</name>
<protein>
    <recommendedName>
        <fullName evidence="5">DUF805 domain-containing protein</fullName>
    </recommendedName>
</protein>
<dbReference type="InterPro" id="IPR008523">
    <property type="entry name" value="DUF805"/>
</dbReference>
<dbReference type="EMBL" id="MOBP01000027">
    <property type="protein sequence ID" value="RON44759.1"/>
    <property type="molecule type" value="Genomic_DNA"/>
</dbReference>
<keyword evidence="2" id="KW-0812">Transmembrane</keyword>
<evidence type="ECO:0000313" key="3">
    <source>
        <dbReference type="EMBL" id="RON44759.1"/>
    </source>
</evidence>
<dbReference type="OrthoDB" id="9812349at2"/>
<evidence type="ECO:0000313" key="4">
    <source>
        <dbReference type="Proteomes" id="UP000283627"/>
    </source>
</evidence>
<keyword evidence="2" id="KW-1133">Transmembrane helix</keyword>
<sequence length="327" mass="34866">MSENRFKIVFDGALLPGVDATTAKLNLAELFKSDVAAIERLFGGRPVTLKRDLSQLDAQSYLQALTKTGIDARIEAEPSIELNLSDVHDHAPAPVNYQTVTADPESPYAPPRASVGETLPAFATLKPFSFAGRIGRLRFLAWTMALTLVTLAVGSVLAIFGLALISADSTAGLILGGLVAFILFVALGFVSIQFSVQRLHDCGWSGWLWLLNLVPFVGGFFPFVIMVVPGNDTANQYGAPPPPNSTAVKVLAWLWVVFIALIFIGALAGGITAIQQEYENAAETSYDSGSVTTDEVEAEPAEEAEQVPNSTDDAAEEAQPPVDSAKE</sequence>
<comment type="caution">
    <text evidence="3">The sequence shown here is derived from an EMBL/GenBank/DDBJ whole genome shotgun (WGS) entry which is preliminary data.</text>
</comment>
<feature type="transmembrane region" description="Helical" evidence="2">
    <location>
        <begin position="139"/>
        <end position="165"/>
    </location>
</feature>
<dbReference type="GO" id="GO:0005886">
    <property type="term" value="C:plasma membrane"/>
    <property type="evidence" value="ECO:0007669"/>
    <property type="project" value="TreeGrafter"/>
</dbReference>
<reference evidence="3 4" key="1">
    <citation type="submission" date="2016-10" db="EMBL/GenBank/DDBJ databases">
        <title>Comparative genome analysis of multiple Pseudomonas spp. focuses on biocontrol and plant growth promoting traits.</title>
        <authorList>
            <person name="Tao X.-Y."/>
            <person name="Taylor C.G."/>
        </authorList>
    </citation>
    <scope>NUCLEOTIDE SEQUENCE [LARGE SCALE GENOMIC DNA]</scope>
    <source>
        <strain evidence="3 4">39A2</strain>
    </source>
</reference>
<evidence type="ECO:0000256" key="1">
    <source>
        <dbReference type="SAM" id="MobiDB-lite"/>
    </source>
</evidence>
<feature type="compositionally biased region" description="Polar residues" evidence="1">
    <location>
        <begin position="284"/>
        <end position="293"/>
    </location>
</feature>
<feature type="region of interest" description="Disordered" evidence="1">
    <location>
        <begin position="284"/>
        <end position="327"/>
    </location>
</feature>
<dbReference type="PANTHER" id="PTHR34980:SF3">
    <property type="entry name" value="BLR8105 PROTEIN"/>
    <property type="match status" value="1"/>
</dbReference>
<evidence type="ECO:0008006" key="5">
    <source>
        <dbReference type="Google" id="ProtNLM"/>
    </source>
</evidence>
<evidence type="ECO:0000256" key="2">
    <source>
        <dbReference type="SAM" id="Phobius"/>
    </source>
</evidence>